<evidence type="ECO:0000313" key="5">
    <source>
        <dbReference type="Proteomes" id="UP001484535"/>
    </source>
</evidence>
<dbReference type="InterPro" id="IPR015421">
    <property type="entry name" value="PyrdxlP-dep_Trfase_major"/>
</dbReference>
<feature type="region of interest" description="Disordered" evidence="3">
    <location>
        <begin position="1"/>
        <end position="30"/>
    </location>
</feature>
<organism evidence="4 5">
    <name type="scientific">Aurantiacibacter flavus</name>
    <dbReference type="NCBI Taxonomy" id="3145232"/>
    <lineage>
        <taxon>Bacteria</taxon>
        <taxon>Pseudomonadati</taxon>
        <taxon>Pseudomonadota</taxon>
        <taxon>Alphaproteobacteria</taxon>
        <taxon>Sphingomonadales</taxon>
        <taxon>Erythrobacteraceae</taxon>
        <taxon>Aurantiacibacter</taxon>
    </lineage>
</organism>
<accession>A0ABV0CZH7</accession>
<dbReference type="Proteomes" id="UP001484535">
    <property type="component" value="Unassembled WGS sequence"/>
</dbReference>
<dbReference type="GO" id="GO:0008483">
    <property type="term" value="F:transaminase activity"/>
    <property type="evidence" value="ECO:0007669"/>
    <property type="project" value="UniProtKB-KW"/>
</dbReference>
<name>A0ABV0CZH7_9SPHN</name>
<keyword evidence="4" id="KW-0808">Transferase</keyword>
<dbReference type="InterPro" id="IPR000653">
    <property type="entry name" value="DegT/StrS_aminotransferase"/>
</dbReference>
<keyword evidence="2" id="KW-0663">Pyridoxal phosphate</keyword>
<feature type="compositionally biased region" description="Basic and acidic residues" evidence="3">
    <location>
        <begin position="9"/>
        <end position="19"/>
    </location>
</feature>
<dbReference type="EMBL" id="JBDLBR010000004">
    <property type="protein sequence ID" value="MEN7538016.1"/>
    <property type="molecule type" value="Genomic_DNA"/>
</dbReference>
<dbReference type="Gene3D" id="3.40.640.10">
    <property type="entry name" value="Type I PLP-dependent aspartate aminotransferase-like (Major domain)"/>
    <property type="match status" value="1"/>
</dbReference>
<comment type="similarity">
    <text evidence="1 2">Belongs to the DegT/DnrJ/EryC1 family.</text>
</comment>
<dbReference type="Gene3D" id="3.90.1150.10">
    <property type="entry name" value="Aspartate Aminotransferase, domain 1"/>
    <property type="match status" value="1"/>
</dbReference>
<reference evidence="4 5" key="1">
    <citation type="submission" date="2024-05" db="EMBL/GenBank/DDBJ databases">
        <authorList>
            <person name="Park S."/>
        </authorList>
    </citation>
    <scope>NUCLEOTIDE SEQUENCE [LARGE SCALE GENOMIC DNA]</scope>
    <source>
        <strain evidence="4 5">DGU5</strain>
    </source>
</reference>
<evidence type="ECO:0000313" key="4">
    <source>
        <dbReference type="EMBL" id="MEN7538016.1"/>
    </source>
</evidence>
<dbReference type="SUPFAM" id="SSF53383">
    <property type="entry name" value="PLP-dependent transferases"/>
    <property type="match status" value="1"/>
</dbReference>
<keyword evidence="5" id="KW-1185">Reference proteome</keyword>
<gene>
    <name evidence="4" type="ORF">ABDJ38_12610</name>
</gene>
<evidence type="ECO:0000256" key="1">
    <source>
        <dbReference type="ARBA" id="ARBA00037999"/>
    </source>
</evidence>
<dbReference type="InterPro" id="IPR015422">
    <property type="entry name" value="PyrdxlP-dep_Trfase_small"/>
</dbReference>
<comment type="caution">
    <text evidence="4">The sequence shown here is derived from an EMBL/GenBank/DDBJ whole genome shotgun (WGS) entry which is preliminary data.</text>
</comment>
<dbReference type="CDD" id="cd00616">
    <property type="entry name" value="AHBA_syn"/>
    <property type="match status" value="1"/>
</dbReference>
<sequence length="414" mass="44894">MTQETQTVRGEDVMVREPAEPVDTTSHWPRHEADEIEAATAVLQSGRVNALVHGTENRAFEEEFARYVGVPHAIAVSNGTVSIELALRALGIGAGDEVIVPARSFFATASAVVAVGANPVFADVEVDTQNIDPASVERLIGENTRAIVCVHLAGQPCDMGRLCEIAAANELYLVEDCAQAHGATWEGRQVGSFGDAGSFSFCTDKIMSTGGEGGMLVMRDEAVWRAAWAYKDHGKDPVRLREPHSGTPGAFRYLHDSFGSNFRMTEMQAAIGRRQLAKLDGWLAQRRANAEALIAEACKSPAIMAMRLPQQARSSYYKAYVRVDLDRLAPGRSRSDIIGDLIARGITCGSGSCPDMSREAALDEMDVRRDGELANAHQLGRETIMFQVDHTLTPAQTAYVGRCLAEVANRYLKA</sequence>
<keyword evidence="4" id="KW-0032">Aminotransferase</keyword>
<dbReference type="EC" id="2.6.1.-" evidence="4"/>
<dbReference type="PANTHER" id="PTHR30244">
    <property type="entry name" value="TRANSAMINASE"/>
    <property type="match status" value="1"/>
</dbReference>
<protein>
    <submittedName>
        <fullName evidence="4">DegT/DnrJ/EryC1/StrS family aminotransferase</fullName>
        <ecNumber evidence="4">2.6.1.-</ecNumber>
    </submittedName>
</protein>
<evidence type="ECO:0000256" key="2">
    <source>
        <dbReference type="RuleBase" id="RU004508"/>
    </source>
</evidence>
<proteinExistence type="inferred from homology"/>
<dbReference type="InterPro" id="IPR015424">
    <property type="entry name" value="PyrdxlP-dep_Trfase"/>
</dbReference>
<dbReference type="PIRSF" id="PIRSF000390">
    <property type="entry name" value="PLP_StrS"/>
    <property type="match status" value="1"/>
</dbReference>
<dbReference type="Pfam" id="PF01041">
    <property type="entry name" value="DegT_DnrJ_EryC1"/>
    <property type="match status" value="1"/>
</dbReference>
<dbReference type="PANTHER" id="PTHR30244:SF34">
    <property type="entry name" value="DTDP-4-AMINO-4,6-DIDEOXYGALACTOSE TRANSAMINASE"/>
    <property type="match status" value="1"/>
</dbReference>
<evidence type="ECO:0000256" key="3">
    <source>
        <dbReference type="SAM" id="MobiDB-lite"/>
    </source>
</evidence>